<dbReference type="InterPro" id="IPR037051">
    <property type="entry name" value="4-carb_acid_sugar_kinase_N_sf"/>
</dbReference>
<dbReference type="Pfam" id="PF17042">
    <property type="entry name" value="NBD_C"/>
    <property type="match status" value="1"/>
</dbReference>
<evidence type="ECO:0000256" key="2">
    <source>
        <dbReference type="ARBA" id="ARBA00022679"/>
    </source>
</evidence>
<dbReference type="Proteomes" id="UP000553706">
    <property type="component" value="Unassembled WGS sequence"/>
</dbReference>
<dbReference type="GO" id="GO:0005524">
    <property type="term" value="F:ATP binding"/>
    <property type="evidence" value="ECO:0007669"/>
    <property type="project" value="UniProtKB-KW"/>
</dbReference>
<evidence type="ECO:0000256" key="6">
    <source>
        <dbReference type="ARBA" id="ARBA00023277"/>
    </source>
</evidence>
<keyword evidence="4" id="KW-0418">Kinase</keyword>
<sequence>MSMRGVGFTLRDAVALGQAAGPGTRLALGPAAEADIIAPSGLALTPQEARDALAPASRYFFSFGNQAAFPEIEPLAAAIDEIAEQSGTGFMLACLAEPGFGRFVYQGHLFQQGQLVADLPRALMPHLSGRSVVIPYESVAAGGATLTRRISAVREQGASLALLDAVDETQCAALAPLLSAQLCAGGPAWAAGLPAPAATLEPPGGRTAILSGALDRQTLFQLGIAREKLPLRQIDPQAPDVAGALAWAAAQERNFIVSTSAPPDRRGPATTLAADALAEIAAGLAAQGVEHFAIAGNDTAAIVLRRLAVRTLTISGEWEGLPWLHGGGYKFLLKPGGYGRQHLFLGGFGPQIRLNNAAE</sequence>
<dbReference type="EMBL" id="JACHFJ010000012">
    <property type="protein sequence ID" value="MBB5374061.1"/>
    <property type="molecule type" value="Genomic_DNA"/>
</dbReference>
<evidence type="ECO:0000256" key="3">
    <source>
        <dbReference type="ARBA" id="ARBA00022741"/>
    </source>
</evidence>
<keyword evidence="6" id="KW-0119">Carbohydrate metabolism</keyword>
<keyword evidence="2" id="KW-0808">Transferase</keyword>
<name>A0A840VR41_9PROT</name>
<dbReference type="InterPro" id="IPR031475">
    <property type="entry name" value="NBD_C"/>
</dbReference>
<dbReference type="Pfam" id="PF07005">
    <property type="entry name" value="SBD_N"/>
    <property type="match status" value="1"/>
</dbReference>
<evidence type="ECO:0000259" key="7">
    <source>
        <dbReference type="Pfam" id="PF07005"/>
    </source>
</evidence>
<comment type="caution">
    <text evidence="9">The sequence shown here is derived from an EMBL/GenBank/DDBJ whole genome shotgun (WGS) entry which is preliminary data.</text>
</comment>
<dbReference type="InterPro" id="IPR042213">
    <property type="entry name" value="NBD_C_sf"/>
</dbReference>
<dbReference type="Gene3D" id="3.40.50.10840">
    <property type="entry name" value="Putative sugar-binding, N-terminal domain"/>
    <property type="match status" value="1"/>
</dbReference>
<evidence type="ECO:0000313" key="10">
    <source>
        <dbReference type="Proteomes" id="UP000553706"/>
    </source>
</evidence>
<dbReference type="SUPFAM" id="SSF142764">
    <property type="entry name" value="YgbK-like"/>
    <property type="match status" value="1"/>
</dbReference>
<accession>A0A840VR41</accession>
<dbReference type="AlphaFoldDB" id="A0A840VR41"/>
<keyword evidence="10" id="KW-1185">Reference proteome</keyword>
<evidence type="ECO:0000256" key="1">
    <source>
        <dbReference type="ARBA" id="ARBA00005715"/>
    </source>
</evidence>
<reference evidence="9 10" key="1">
    <citation type="submission" date="2020-08" db="EMBL/GenBank/DDBJ databases">
        <title>Genomic Encyclopedia of Type Strains, Phase IV (KMG-IV): sequencing the most valuable type-strain genomes for metagenomic binning, comparative biology and taxonomic classification.</title>
        <authorList>
            <person name="Goeker M."/>
        </authorList>
    </citation>
    <scope>NUCLEOTIDE SEQUENCE [LARGE SCALE GENOMIC DNA]</scope>
    <source>
        <strain evidence="9 10">DSM 27026</strain>
    </source>
</reference>
<protein>
    <submittedName>
        <fullName evidence="9">Uncharacterized protein YgbK (DUF1537 family)</fullName>
    </submittedName>
</protein>
<dbReference type="RefSeq" id="WP_183267081.1">
    <property type="nucleotide sequence ID" value="NZ_JACHFJ010000012.1"/>
</dbReference>
<proteinExistence type="inferred from homology"/>
<dbReference type="Gene3D" id="3.40.980.20">
    <property type="entry name" value="Four-carbon acid sugar kinase, nucleotide binding domain"/>
    <property type="match status" value="1"/>
</dbReference>
<evidence type="ECO:0000256" key="5">
    <source>
        <dbReference type="ARBA" id="ARBA00022840"/>
    </source>
</evidence>
<keyword evidence="5" id="KW-0067">ATP-binding</keyword>
<dbReference type="InterPro" id="IPR010737">
    <property type="entry name" value="4-carb_acid_sugar_kinase_N"/>
</dbReference>
<evidence type="ECO:0000313" key="9">
    <source>
        <dbReference type="EMBL" id="MBB5374061.1"/>
    </source>
</evidence>
<evidence type="ECO:0000259" key="8">
    <source>
        <dbReference type="Pfam" id="PF17042"/>
    </source>
</evidence>
<evidence type="ECO:0000256" key="4">
    <source>
        <dbReference type="ARBA" id="ARBA00022777"/>
    </source>
</evidence>
<gene>
    <name evidence="9" type="ORF">HNP71_002331</name>
</gene>
<feature type="domain" description="Four-carbon acid sugar kinase N-terminal" evidence="7">
    <location>
        <begin position="76"/>
        <end position="188"/>
    </location>
</feature>
<organism evidence="9 10">
    <name type="scientific">Acidocella aromatica</name>
    <dbReference type="NCBI Taxonomy" id="1303579"/>
    <lineage>
        <taxon>Bacteria</taxon>
        <taxon>Pseudomonadati</taxon>
        <taxon>Pseudomonadota</taxon>
        <taxon>Alphaproteobacteria</taxon>
        <taxon>Acetobacterales</taxon>
        <taxon>Acidocellaceae</taxon>
        <taxon>Acidocella</taxon>
    </lineage>
</organism>
<keyword evidence="3" id="KW-0547">Nucleotide-binding</keyword>
<comment type="similarity">
    <text evidence="1">Belongs to the four-carbon acid sugar kinase family.</text>
</comment>
<dbReference type="GO" id="GO:0016301">
    <property type="term" value="F:kinase activity"/>
    <property type="evidence" value="ECO:0007669"/>
    <property type="project" value="UniProtKB-KW"/>
</dbReference>
<feature type="domain" description="Four-carbon acid sugar kinase nucleotide binding" evidence="8">
    <location>
        <begin position="209"/>
        <end position="344"/>
    </location>
</feature>